<dbReference type="Proteomes" id="UP000504634">
    <property type="component" value="Unplaced"/>
</dbReference>
<accession>A0A6J2UH08</accession>
<evidence type="ECO:0000313" key="2">
    <source>
        <dbReference type="RefSeq" id="XP_030387679.1"/>
    </source>
</evidence>
<organism evidence="1 2">
    <name type="scientific">Drosophila lebanonensis</name>
    <name type="common">Fruit fly</name>
    <name type="synonym">Scaptodrosophila lebanonensis</name>
    <dbReference type="NCBI Taxonomy" id="7225"/>
    <lineage>
        <taxon>Eukaryota</taxon>
        <taxon>Metazoa</taxon>
        <taxon>Ecdysozoa</taxon>
        <taxon>Arthropoda</taxon>
        <taxon>Hexapoda</taxon>
        <taxon>Insecta</taxon>
        <taxon>Pterygota</taxon>
        <taxon>Neoptera</taxon>
        <taxon>Endopterygota</taxon>
        <taxon>Diptera</taxon>
        <taxon>Brachycera</taxon>
        <taxon>Muscomorpha</taxon>
        <taxon>Ephydroidea</taxon>
        <taxon>Drosophilidae</taxon>
        <taxon>Scaptodrosophila</taxon>
    </lineage>
</organism>
<gene>
    <name evidence="2" type="primary">LOC115634228</name>
</gene>
<name>A0A6J2UH08_DROLE</name>
<keyword evidence="1" id="KW-1185">Reference proteome</keyword>
<evidence type="ECO:0000313" key="1">
    <source>
        <dbReference type="Proteomes" id="UP000504634"/>
    </source>
</evidence>
<proteinExistence type="predicted"/>
<dbReference type="AlphaFoldDB" id="A0A6J2UH08"/>
<dbReference type="RefSeq" id="XP_030387679.1">
    <property type="nucleotide sequence ID" value="XM_030531819.1"/>
</dbReference>
<reference evidence="2" key="1">
    <citation type="submission" date="2025-08" db="UniProtKB">
        <authorList>
            <consortium name="RefSeq"/>
        </authorList>
    </citation>
    <scope>IDENTIFICATION</scope>
    <source>
        <strain evidence="2">11010-0011.00</strain>
        <tissue evidence="2">Whole body</tissue>
    </source>
</reference>
<protein>
    <submittedName>
        <fullName evidence="2">Uncharacterized protein LOC115634228</fullName>
    </submittedName>
</protein>
<sequence>MTKEVITIDQLRYQRMITEKLDETESRWKNRFSWYPGGQAEYYGRIPQIYSESRETYGDKLFFEYARRNRLHERFTFDEREERIKEKKRRTMVGEEQTDLKASLTTNGEYGRVKPNRMHFYCN</sequence>
<dbReference type="OrthoDB" id="8030174at2759"/>
<dbReference type="GeneID" id="115634228"/>